<dbReference type="Pfam" id="PF06092">
    <property type="entry name" value="DUF943"/>
    <property type="match status" value="1"/>
</dbReference>
<name>A0A014M2N5_9GAMM</name>
<accession>A0A014M2N5</accession>
<proteinExistence type="predicted"/>
<dbReference type="Proteomes" id="UP000019918">
    <property type="component" value="Unassembled WGS sequence"/>
</dbReference>
<comment type="caution">
    <text evidence="1">The sequence shown here is derived from an EMBL/GenBank/DDBJ whole genome shotgun (WGS) entry which is preliminary data.</text>
</comment>
<dbReference type="InterPro" id="IPR010351">
    <property type="entry name" value="DUF943"/>
</dbReference>
<sequence>MKKLSILLVVILISGIVFFFFSERKTTSVIDVHYNGRTAQVIVDELPFTDSGKLKWWLDSEGEILQKYKIPSGDAGPFLITVYAFGDGYKEEGKEDRRCFDDITPPRNCLDKNRLMTIWRTRKGSVKYDF</sequence>
<keyword evidence="2" id="KW-1185">Reference proteome</keyword>
<dbReference type="AlphaFoldDB" id="A0A014M2N5"/>
<protein>
    <submittedName>
        <fullName evidence="1">Membrane protein</fullName>
    </submittedName>
</protein>
<dbReference type="OrthoDB" id="6519293at2"/>
<dbReference type="PATRIC" id="fig|69222.5.peg.1458"/>
<dbReference type="STRING" id="69222.BG55_07100"/>
<evidence type="ECO:0000313" key="2">
    <source>
        <dbReference type="Proteomes" id="UP000019918"/>
    </source>
</evidence>
<evidence type="ECO:0000313" key="1">
    <source>
        <dbReference type="EMBL" id="EXU76121.1"/>
    </source>
</evidence>
<dbReference type="EMBL" id="JFHN01000036">
    <property type="protein sequence ID" value="EXU76121.1"/>
    <property type="molecule type" value="Genomic_DNA"/>
</dbReference>
<organism evidence="1 2">
    <name type="scientific">Erwinia mallotivora</name>
    <dbReference type="NCBI Taxonomy" id="69222"/>
    <lineage>
        <taxon>Bacteria</taxon>
        <taxon>Pseudomonadati</taxon>
        <taxon>Pseudomonadota</taxon>
        <taxon>Gammaproteobacteria</taxon>
        <taxon>Enterobacterales</taxon>
        <taxon>Erwiniaceae</taxon>
        <taxon>Erwinia</taxon>
    </lineage>
</organism>
<gene>
    <name evidence="1" type="ORF">BG55_07100</name>
</gene>
<reference evidence="1 2" key="1">
    <citation type="submission" date="2014-02" db="EMBL/GenBank/DDBJ databases">
        <title>Draft genome of Erwinia mallotivora strain BT-MARDI, a papaya dieback pathogen.</title>
        <authorList>
            <person name="Redzuan R."/>
            <person name="Abu Bakar N."/>
            <person name="Badrun R."/>
            <person name="Mohd Raih M.F."/>
            <person name="Rozano L."/>
            <person name="Mat Amin N."/>
        </authorList>
    </citation>
    <scope>NUCLEOTIDE SEQUENCE [LARGE SCALE GENOMIC DNA]</scope>
    <source>
        <strain evidence="1 2">BT-MARDI</strain>
    </source>
</reference>
<dbReference type="RefSeq" id="WP_034935789.1">
    <property type="nucleotide sequence ID" value="NZ_JFHN01000036.1"/>
</dbReference>